<dbReference type="HOGENOM" id="CLU_1222670_0_0_6"/>
<gene>
    <name evidence="2" type="ORF">I633_09990</name>
</gene>
<evidence type="ECO:0000313" key="2">
    <source>
        <dbReference type="EMBL" id="AGP77990.1"/>
    </source>
</evidence>
<dbReference type="Proteomes" id="UP000014909">
    <property type="component" value="Chromosome"/>
</dbReference>
<feature type="transmembrane region" description="Helical" evidence="1">
    <location>
        <begin position="152"/>
        <end position="171"/>
    </location>
</feature>
<feature type="transmembrane region" description="Helical" evidence="1">
    <location>
        <begin position="191"/>
        <end position="216"/>
    </location>
</feature>
<keyword evidence="1" id="KW-1133">Transmembrane helix</keyword>
<proteinExistence type="predicted"/>
<evidence type="ECO:0000256" key="1">
    <source>
        <dbReference type="SAM" id="Phobius"/>
    </source>
</evidence>
<feature type="transmembrane region" description="Helical" evidence="1">
    <location>
        <begin position="70"/>
        <end position="89"/>
    </location>
</feature>
<dbReference type="AlphaFoldDB" id="S5ADW6"/>
<sequence>MGGYVSDSGPSISKIVASSTSFVEKAVEFRHFMLFTSFILLLDACLVVFFDKNILSSFQSLSGPEVNAASAIIFLGVYFFCMALFFPTLRQISRLGVALIYFKWFWNSSKGSNLGNNWHYPSLIKEKALTKRDKVILDIVENHEEEIKNKHVNLNVGFALVFLFVINYFVLGDENLRSITQQAELLLDRDFGFLINLIINAGMAVFVIFNMVMVGLSLNPIEEDKI</sequence>
<dbReference type="KEGG" id="amh:I633_09990"/>
<dbReference type="EMBL" id="CP004846">
    <property type="protein sequence ID" value="AGP77990.1"/>
    <property type="molecule type" value="Genomic_DNA"/>
</dbReference>
<organism evidence="2 3">
    <name type="scientific">Alteromonas mediterranea 615</name>
    <dbReference type="NCBI Taxonomy" id="1300253"/>
    <lineage>
        <taxon>Bacteria</taxon>
        <taxon>Pseudomonadati</taxon>
        <taxon>Pseudomonadota</taxon>
        <taxon>Gammaproteobacteria</taxon>
        <taxon>Alteromonadales</taxon>
        <taxon>Alteromonadaceae</taxon>
        <taxon>Alteromonas/Salinimonas group</taxon>
        <taxon>Alteromonas</taxon>
    </lineage>
</organism>
<name>S5ADW6_9ALTE</name>
<accession>S5ADW6</accession>
<dbReference type="BioCyc" id="AMAC1300253:G12YX-1604-MONOMER"/>
<dbReference type="PATRIC" id="fig|1300253.3.peg.2084"/>
<keyword evidence="1" id="KW-0472">Membrane</keyword>
<protein>
    <submittedName>
        <fullName evidence="2">Uncharacterized protein</fullName>
    </submittedName>
</protein>
<feature type="transmembrane region" description="Helical" evidence="1">
    <location>
        <begin position="32"/>
        <end position="50"/>
    </location>
</feature>
<keyword evidence="1" id="KW-0812">Transmembrane</keyword>
<evidence type="ECO:0000313" key="3">
    <source>
        <dbReference type="Proteomes" id="UP000014909"/>
    </source>
</evidence>
<reference evidence="2 3" key="1">
    <citation type="journal article" date="2013" name="Genome Biol. Evol.">
        <title>Genomic Diversity of "Deep Ecotype" Alteromonas macleodii Isolates: Evidence for Pan-Mediterranean Clonal Frames.</title>
        <authorList>
            <person name="Lopez-Perez M."/>
            <person name="Gonzaga A."/>
            <person name="Rodriguez-Valera F."/>
        </authorList>
    </citation>
    <scope>NUCLEOTIDE SEQUENCE [LARGE SCALE GENOMIC DNA]</scope>
    <source>
        <strain evidence="3">'English Channel 615'</strain>
    </source>
</reference>